<keyword evidence="4" id="KW-1185">Reference proteome</keyword>
<evidence type="ECO:0000313" key="3">
    <source>
        <dbReference type="EMBL" id="NWN92187.1"/>
    </source>
</evidence>
<proteinExistence type="predicted"/>
<dbReference type="Gene3D" id="2.60.120.1440">
    <property type="match status" value="1"/>
</dbReference>
<dbReference type="Proteomes" id="UP000536442">
    <property type="component" value="Unassembled WGS sequence"/>
</dbReference>
<comment type="caution">
    <text evidence="3">The sequence shown here is derived from an EMBL/GenBank/DDBJ whole genome shotgun (WGS) entry which is preliminary data.</text>
</comment>
<dbReference type="InterPro" id="IPR013783">
    <property type="entry name" value="Ig-like_fold"/>
</dbReference>
<gene>
    <name evidence="3" type="ORF">HLV39_11855</name>
</gene>
<dbReference type="CDD" id="cd00063">
    <property type="entry name" value="FN3"/>
    <property type="match status" value="1"/>
</dbReference>
<dbReference type="EMBL" id="JABEVQ010000006">
    <property type="protein sequence ID" value="NWN92187.1"/>
    <property type="molecule type" value="Genomic_DNA"/>
</dbReference>
<feature type="signal peptide" evidence="1">
    <location>
        <begin position="1"/>
        <end position="27"/>
    </location>
</feature>
<protein>
    <submittedName>
        <fullName evidence="3">FecR domain-containing protein</fullName>
    </submittedName>
</protein>
<reference evidence="3 4" key="1">
    <citation type="submission" date="2020-03" db="EMBL/GenBank/DDBJ databases">
        <title>Metagenomic, metatranscriptomic, and metabolomic analyses revealed the key microbes and metabolic features during the fermentation of ganjang, Korean traditional soy sauce.</title>
        <authorList>
            <person name="Chun B.H."/>
            <person name="Jeon C.O."/>
        </authorList>
    </citation>
    <scope>NUCLEOTIDE SEQUENCE [LARGE SCALE GENOMIC DNA]</scope>
    <source>
        <strain evidence="3 4">KG14</strain>
    </source>
</reference>
<evidence type="ECO:0000313" key="4">
    <source>
        <dbReference type="Proteomes" id="UP000536442"/>
    </source>
</evidence>
<feature type="chain" id="PRO_5032373244" evidence="1">
    <location>
        <begin position="28"/>
        <end position="542"/>
    </location>
</feature>
<dbReference type="PANTHER" id="PTHR38731">
    <property type="entry name" value="LIPL45-RELATED LIPOPROTEIN-RELATED"/>
    <property type="match status" value="1"/>
</dbReference>
<dbReference type="AlphaFoldDB" id="A0A851HT55"/>
<dbReference type="InterPro" id="IPR003961">
    <property type="entry name" value="FN3_dom"/>
</dbReference>
<keyword evidence="1" id="KW-0732">Signal</keyword>
<evidence type="ECO:0000259" key="2">
    <source>
        <dbReference type="Pfam" id="PF04773"/>
    </source>
</evidence>
<accession>A0A851HT55</accession>
<dbReference type="InterPro" id="IPR006860">
    <property type="entry name" value="FecR"/>
</dbReference>
<dbReference type="Gene3D" id="2.60.40.10">
    <property type="entry name" value="Immunoglobulins"/>
    <property type="match status" value="2"/>
</dbReference>
<name>A0A851HT55_9GAMM</name>
<sequence>MSDRAVPFILKTLLILTLSVLTLPAHAELPVARGSATDKDASTIESEPEWLYTLKPGESFVKVANQLLSKRYSPRQLLRYNAIDRSQALTEGDRIRIPLAWLKQEPSPARTTSVSGNVQLISSNGRRKRPLTNNAVIRVGDEVISAAGAALITLADGSEVRLSPNSRLIFNRLTQFGKTGMADTRLRLNRGGVRTRVKPVIEGGTRFEIETPSAVAAVRGTAFSLQTGGTATHLQVTEGTVEFGVPGKLHRVPSGYSASISGNKPNIRRMPAAPVITQLPTPLTQLPAEVTWEAGPPTHYRLDIFEAESGRWVENRKVAGNHFNVSRLDNGRYEMQLAALDPQGAAGMPAVRLFEVDLQAYAANLLSPGEGDSTNDDMPEFRWSLNGSNELARIEIAEDKAFNNLVATSEWAPETAALPSRPLKAGEYYWRVVTEAGGNSVAASPSRKLTVNGTLPPVRIISVNYIDSQVRVFWESLAEASKYRVQLADSADFNSIIKEATLKETTAALRLVPGRRYFIRLKALTDGPLQSQWGPGRELYLE</sequence>
<evidence type="ECO:0000256" key="1">
    <source>
        <dbReference type="SAM" id="SignalP"/>
    </source>
</evidence>
<dbReference type="Pfam" id="PF04773">
    <property type="entry name" value="FecR"/>
    <property type="match status" value="1"/>
</dbReference>
<feature type="domain" description="FecR protein" evidence="2">
    <location>
        <begin position="146"/>
        <end position="242"/>
    </location>
</feature>
<organism evidence="3 4">
    <name type="scientific">Marinobacter adhaerens</name>
    <dbReference type="NCBI Taxonomy" id="1033846"/>
    <lineage>
        <taxon>Bacteria</taxon>
        <taxon>Pseudomonadati</taxon>
        <taxon>Pseudomonadota</taxon>
        <taxon>Gammaproteobacteria</taxon>
        <taxon>Pseudomonadales</taxon>
        <taxon>Marinobacteraceae</taxon>
        <taxon>Marinobacter</taxon>
    </lineage>
</organism>